<protein>
    <submittedName>
        <fullName evidence="2">[Fe-S]-binding protein</fullName>
    </submittedName>
</protein>
<organism evidence="2 3">
    <name type="scientific">Cephaloticoccus primus</name>
    <dbReference type="NCBI Taxonomy" id="1548207"/>
    <lineage>
        <taxon>Bacteria</taxon>
        <taxon>Pseudomonadati</taxon>
        <taxon>Verrucomicrobiota</taxon>
        <taxon>Opitutia</taxon>
        <taxon>Opitutales</taxon>
        <taxon>Opitutaceae</taxon>
        <taxon>Cephaloticoccus</taxon>
    </lineage>
</organism>
<dbReference type="InterPro" id="IPR036010">
    <property type="entry name" value="2Fe-2S_ferredoxin-like_sf"/>
</dbReference>
<dbReference type="InterPro" id="IPR006058">
    <property type="entry name" value="2Fe2S_fd_BS"/>
</dbReference>
<dbReference type="GO" id="GO:0051537">
    <property type="term" value="F:2 iron, 2 sulfur cluster binding"/>
    <property type="evidence" value="ECO:0007669"/>
    <property type="project" value="InterPro"/>
</dbReference>
<dbReference type="AlphaFoldDB" id="A0A139SHU2"/>
<gene>
    <name evidence="2" type="ORF">AXK11_08875</name>
</gene>
<dbReference type="RefSeq" id="WP_068631356.1">
    <property type="nucleotide sequence ID" value="NZ_LSZQ01000068.1"/>
</dbReference>
<evidence type="ECO:0000259" key="1">
    <source>
        <dbReference type="PROSITE" id="PS51085"/>
    </source>
</evidence>
<dbReference type="Gene3D" id="3.10.20.30">
    <property type="match status" value="1"/>
</dbReference>
<dbReference type="PROSITE" id="PS51085">
    <property type="entry name" value="2FE2S_FER_2"/>
    <property type="match status" value="1"/>
</dbReference>
<dbReference type="Pfam" id="PF00111">
    <property type="entry name" value="Fer2"/>
    <property type="match status" value="1"/>
</dbReference>
<name>A0A139SHU2_9BACT</name>
<dbReference type="CDD" id="cd00207">
    <property type="entry name" value="fer2"/>
    <property type="match status" value="1"/>
</dbReference>
<evidence type="ECO:0000313" key="3">
    <source>
        <dbReference type="Proteomes" id="UP000070058"/>
    </source>
</evidence>
<dbReference type="InterPro" id="IPR001041">
    <property type="entry name" value="2Fe-2S_ferredoxin-type"/>
</dbReference>
<dbReference type="SUPFAM" id="SSF54292">
    <property type="entry name" value="2Fe-2S ferredoxin-like"/>
    <property type="match status" value="1"/>
</dbReference>
<sequence>MRITTPDRHFMLRPGESLLEGLERTGHEVEYQCLSGYCGVCRLPLIEGRVSYARPPLAYLHPGELLACCCQVEGPITVDCALRPDRQLDLNRDDQQLDLFEEAPNE</sequence>
<dbReference type="PROSITE" id="PS00197">
    <property type="entry name" value="2FE2S_FER_1"/>
    <property type="match status" value="1"/>
</dbReference>
<dbReference type="EMBL" id="LSZQ01000068">
    <property type="protein sequence ID" value="KXU34145.1"/>
    <property type="molecule type" value="Genomic_DNA"/>
</dbReference>
<feature type="domain" description="2Fe-2S ferredoxin-type" evidence="1">
    <location>
        <begin position="1"/>
        <end position="88"/>
    </location>
</feature>
<reference evidence="3" key="1">
    <citation type="submission" date="2016-02" db="EMBL/GenBank/DDBJ databases">
        <authorList>
            <person name="Sanders J.G."/>
            <person name="Lin J.Y."/>
            <person name="Wertz J.T."/>
            <person name="Russell J.A."/>
            <person name="Moreau C.S."/>
            <person name="Powell S."/>
        </authorList>
    </citation>
    <scope>NUCLEOTIDE SEQUENCE [LARGE SCALE GENOMIC DNA]</scope>
    <source>
        <strain evidence="3">CAG34</strain>
    </source>
</reference>
<dbReference type="STRING" id="1548207.AXK11_08875"/>
<dbReference type="OrthoDB" id="9789468at2"/>
<dbReference type="Proteomes" id="UP000070058">
    <property type="component" value="Unassembled WGS sequence"/>
</dbReference>
<accession>A0A139SHU2</accession>
<evidence type="ECO:0000313" key="2">
    <source>
        <dbReference type="EMBL" id="KXU34145.1"/>
    </source>
</evidence>
<dbReference type="NCBIfam" id="NF007985">
    <property type="entry name" value="PRK10713.1"/>
    <property type="match status" value="1"/>
</dbReference>
<proteinExistence type="predicted"/>
<dbReference type="InterPro" id="IPR012675">
    <property type="entry name" value="Beta-grasp_dom_sf"/>
</dbReference>
<comment type="caution">
    <text evidence="2">The sequence shown here is derived from an EMBL/GenBank/DDBJ whole genome shotgun (WGS) entry which is preliminary data.</text>
</comment>
<keyword evidence="3" id="KW-1185">Reference proteome</keyword>